<dbReference type="SUPFAM" id="SSF46785">
    <property type="entry name" value="Winged helix' DNA-binding domain"/>
    <property type="match status" value="1"/>
</dbReference>
<sequence length="387" mass="40330">MTIAGPNSGTRPDDARRHNRTALLRRLHVDGPCTRATLASELGLNRSTIKAVVDGLAEAGVVTEAVPAQRSGAGRPSLLVLPEASAAVVLAVDVRVDQVSMAMVGIGGQILGRHSWNLHRTTRLPGEVITHVAESAQLLRDELGVREQSVGVSVPGVVRRADGLVFEAPNLGWREVGLGTRLEAVLGSPTAVGNDGDLGALAEHLRGAAREVADLLYLSADVGVGGGVIVGGVPFRGSTGYLGEIGHMIVKPGGRACFCGEQGCWETEVGEPALCRALGLPEDTPRGVLVAELRGLTRVDLLDEVRDWLVTGLVTAVNLLAPEMVVLGDLFAALPAALVERVREEVHVRSLVSRAGGGTRIEVSPLGRDGKLVGAAELAFEPVLGTV</sequence>
<dbReference type="InterPro" id="IPR043129">
    <property type="entry name" value="ATPase_NBD"/>
</dbReference>
<organism evidence="2 3">
    <name type="scientific">Pseudonocardia oroxyli</name>
    <dbReference type="NCBI Taxonomy" id="366584"/>
    <lineage>
        <taxon>Bacteria</taxon>
        <taxon>Bacillati</taxon>
        <taxon>Actinomycetota</taxon>
        <taxon>Actinomycetes</taxon>
        <taxon>Pseudonocardiales</taxon>
        <taxon>Pseudonocardiaceae</taxon>
        <taxon>Pseudonocardia</taxon>
    </lineage>
</organism>
<keyword evidence="3" id="KW-1185">Reference proteome</keyword>
<dbReference type="Proteomes" id="UP000198967">
    <property type="component" value="Unassembled WGS sequence"/>
</dbReference>
<dbReference type="STRING" id="366584.SAMN05216377_11756"/>
<evidence type="ECO:0000313" key="2">
    <source>
        <dbReference type="EMBL" id="SDG96024.1"/>
    </source>
</evidence>
<dbReference type="GO" id="GO:0016301">
    <property type="term" value="F:kinase activity"/>
    <property type="evidence" value="ECO:0007669"/>
    <property type="project" value="UniProtKB-KW"/>
</dbReference>
<dbReference type="SUPFAM" id="SSF53067">
    <property type="entry name" value="Actin-like ATPase domain"/>
    <property type="match status" value="1"/>
</dbReference>
<comment type="similarity">
    <text evidence="1">Belongs to the ROK (NagC/XylR) family.</text>
</comment>
<keyword evidence="2" id="KW-0418">Kinase</keyword>
<keyword evidence="2" id="KW-0808">Transferase</keyword>
<accession>A0A1G7YI24</accession>
<name>A0A1G7YI24_PSEOR</name>
<dbReference type="Pfam" id="PF00480">
    <property type="entry name" value="ROK"/>
    <property type="match status" value="1"/>
</dbReference>
<dbReference type="InterPro" id="IPR000600">
    <property type="entry name" value="ROK"/>
</dbReference>
<proteinExistence type="inferred from homology"/>
<protein>
    <submittedName>
        <fullName evidence="2">Sugar kinase of the NBD/HSP70 family, may contain an N-terminal HTH domain</fullName>
    </submittedName>
</protein>
<dbReference type="PANTHER" id="PTHR18964:SF149">
    <property type="entry name" value="BIFUNCTIONAL UDP-N-ACETYLGLUCOSAMINE 2-EPIMERASE_N-ACETYLMANNOSAMINE KINASE"/>
    <property type="match status" value="1"/>
</dbReference>
<evidence type="ECO:0000313" key="3">
    <source>
        <dbReference type="Proteomes" id="UP000198967"/>
    </source>
</evidence>
<gene>
    <name evidence="2" type="ORF">SAMN05216377_11756</name>
</gene>
<dbReference type="InterPro" id="IPR036388">
    <property type="entry name" value="WH-like_DNA-bd_sf"/>
</dbReference>
<evidence type="ECO:0000256" key="1">
    <source>
        <dbReference type="ARBA" id="ARBA00006479"/>
    </source>
</evidence>
<reference evidence="2 3" key="1">
    <citation type="submission" date="2016-10" db="EMBL/GenBank/DDBJ databases">
        <authorList>
            <person name="de Groot N.N."/>
        </authorList>
    </citation>
    <scope>NUCLEOTIDE SEQUENCE [LARGE SCALE GENOMIC DNA]</scope>
    <source>
        <strain evidence="2 3">CGMCC 4.3143</strain>
    </source>
</reference>
<dbReference type="PANTHER" id="PTHR18964">
    <property type="entry name" value="ROK (REPRESSOR, ORF, KINASE) FAMILY"/>
    <property type="match status" value="1"/>
</dbReference>
<dbReference type="Gene3D" id="3.30.420.40">
    <property type="match status" value="2"/>
</dbReference>
<dbReference type="EMBL" id="FNBE01000017">
    <property type="protein sequence ID" value="SDG96024.1"/>
    <property type="molecule type" value="Genomic_DNA"/>
</dbReference>
<dbReference type="AlphaFoldDB" id="A0A1G7YI24"/>
<dbReference type="Gene3D" id="1.10.10.10">
    <property type="entry name" value="Winged helix-like DNA-binding domain superfamily/Winged helix DNA-binding domain"/>
    <property type="match status" value="1"/>
</dbReference>
<dbReference type="InterPro" id="IPR036390">
    <property type="entry name" value="WH_DNA-bd_sf"/>
</dbReference>